<comment type="caution">
    <text evidence="6">The sequence shown here is derived from an EMBL/GenBank/DDBJ whole genome shotgun (WGS) entry which is preliminary data.</text>
</comment>
<reference evidence="6" key="2">
    <citation type="journal article" date="2023" name="Int. J. Mol. Sci.">
        <title>De Novo Assembly and Annotation of 11 Diverse Shrub Willow (Salix) Genomes Reveals Novel Gene Organization in Sex-Linked Regions.</title>
        <authorList>
            <person name="Hyden B."/>
            <person name="Feng K."/>
            <person name="Yates T.B."/>
            <person name="Jawdy S."/>
            <person name="Cereghino C."/>
            <person name="Smart L.B."/>
            <person name="Muchero W."/>
        </authorList>
    </citation>
    <scope>NUCLEOTIDE SEQUENCE</scope>
    <source>
        <tissue evidence="6">Shoot tip</tissue>
    </source>
</reference>
<evidence type="ECO:0000256" key="3">
    <source>
        <dbReference type="RuleBase" id="RU369004"/>
    </source>
</evidence>
<dbReference type="PANTHER" id="PTHR28242:SF63">
    <property type="entry name" value="HISTIDINE-CONTAINING PHOSPHOTRANSFER PROTEIN"/>
    <property type="match status" value="1"/>
</dbReference>
<dbReference type="Proteomes" id="UP001141253">
    <property type="component" value="Chromosome 10"/>
</dbReference>
<keyword evidence="1 3" id="KW-0932">Cytokinin signaling pathway</keyword>
<protein>
    <recommendedName>
        <fullName evidence="3">Histidine-containing phosphotransfer protein</fullName>
    </recommendedName>
</protein>
<dbReference type="Gene3D" id="1.20.120.160">
    <property type="entry name" value="HPT domain"/>
    <property type="match status" value="1"/>
</dbReference>
<proteinExistence type="predicted"/>
<keyword evidence="2 3" id="KW-0902">Two-component regulatory system</keyword>
<sequence length="254" mass="28834">MQVCLASFQILSEPITPVLPAQNHAGKLRHVFVFTSTMVFFTFCYSVFISKIACRFKHIYSSNYLYKPPLCYPLMHSSSLRFSLSLNLSLLLFCGASFFSSAMAGLTALEALTEQLYDFIQSMEDDGIVDYHFKDRYNMKEANGPFLFIELIPTYISDSESTLEEMTTELDQPLVNFKHLEQLCTRLKGGTACIGACRVATSCGELRRAAIAKNKDNCLLRLEMIKGDFSILHNRLEAFLELERRIVTNDYQGC</sequence>
<keyword evidence="4" id="KW-0812">Transmembrane</keyword>
<evidence type="ECO:0000313" key="6">
    <source>
        <dbReference type="EMBL" id="KAJ6311393.1"/>
    </source>
</evidence>
<organism evidence="6 7">
    <name type="scientific">Salix suchowensis</name>
    <dbReference type="NCBI Taxonomy" id="1278906"/>
    <lineage>
        <taxon>Eukaryota</taxon>
        <taxon>Viridiplantae</taxon>
        <taxon>Streptophyta</taxon>
        <taxon>Embryophyta</taxon>
        <taxon>Tracheophyta</taxon>
        <taxon>Spermatophyta</taxon>
        <taxon>Magnoliopsida</taxon>
        <taxon>eudicotyledons</taxon>
        <taxon>Gunneridae</taxon>
        <taxon>Pentapetalae</taxon>
        <taxon>rosids</taxon>
        <taxon>fabids</taxon>
        <taxon>Malpighiales</taxon>
        <taxon>Salicaceae</taxon>
        <taxon>Saliceae</taxon>
        <taxon>Salix</taxon>
    </lineage>
</organism>
<keyword evidence="7" id="KW-1185">Reference proteome</keyword>
<evidence type="ECO:0000256" key="4">
    <source>
        <dbReference type="SAM" id="Phobius"/>
    </source>
</evidence>
<evidence type="ECO:0000256" key="2">
    <source>
        <dbReference type="ARBA" id="ARBA00023012"/>
    </source>
</evidence>
<evidence type="ECO:0000259" key="5">
    <source>
        <dbReference type="Pfam" id="PF01627"/>
    </source>
</evidence>
<feature type="transmembrane region" description="Helical" evidence="4">
    <location>
        <begin position="84"/>
        <end position="106"/>
    </location>
</feature>
<dbReference type="PANTHER" id="PTHR28242">
    <property type="entry name" value="PHOSPHORELAY INTERMEDIATE PROTEIN YPD1"/>
    <property type="match status" value="1"/>
</dbReference>
<comment type="subcellular location">
    <subcellularLocation>
        <location evidence="3">Cytoplasm</location>
        <location evidence="3">Cytosol</location>
    </subcellularLocation>
    <subcellularLocation>
        <location evidence="3">Nucleus</location>
    </subcellularLocation>
</comment>
<feature type="domain" description="HPt" evidence="5">
    <location>
        <begin position="151"/>
        <end position="214"/>
    </location>
</feature>
<gene>
    <name evidence="6" type="ORF">OIU77_013207</name>
</gene>
<dbReference type="InterPro" id="IPR045871">
    <property type="entry name" value="AHP1-5/YPD1"/>
</dbReference>
<dbReference type="SUPFAM" id="SSF47226">
    <property type="entry name" value="Histidine-containing phosphotransfer domain, HPT domain"/>
    <property type="match status" value="1"/>
</dbReference>
<dbReference type="EMBL" id="JAPFFI010000024">
    <property type="protein sequence ID" value="KAJ6311393.1"/>
    <property type="molecule type" value="Genomic_DNA"/>
</dbReference>
<keyword evidence="4" id="KW-0472">Membrane</keyword>
<dbReference type="InterPro" id="IPR036641">
    <property type="entry name" value="HPT_dom_sf"/>
</dbReference>
<name>A0ABQ8ZUP5_9ROSI</name>
<evidence type="ECO:0000313" key="7">
    <source>
        <dbReference type="Proteomes" id="UP001141253"/>
    </source>
</evidence>
<feature type="transmembrane region" description="Helical" evidence="4">
    <location>
        <begin position="30"/>
        <end position="49"/>
    </location>
</feature>
<comment type="domain">
    <text evidence="3">Histidine-containing phosphotransfer domain (HPt) contains an active histidine that mediates the phosphotransfer.</text>
</comment>
<keyword evidence="4" id="KW-1133">Transmembrane helix</keyword>
<dbReference type="Pfam" id="PF01627">
    <property type="entry name" value="Hpt"/>
    <property type="match status" value="1"/>
</dbReference>
<dbReference type="InterPro" id="IPR008207">
    <property type="entry name" value="Sig_transdc_His_kin_Hpt_dom"/>
</dbReference>
<reference evidence="6" key="1">
    <citation type="submission" date="2022-10" db="EMBL/GenBank/DDBJ databases">
        <authorList>
            <person name="Hyden B.L."/>
            <person name="Feng K."/>
            <person name="Yates T."/>
            <person name="Jawdy S."/>
            <person name="Smart L.B."/>
            <person name="Muchero W."/>
        </authorList>
    </citation>
    <scope>NUCLEOTIDE SEQUENCE</scope>
    <source>
        <tissue evidence="6">Shoot tip</tissue>
    </source>
</reference>
<accession>A0ABQ8ZUP5</accession>
<evidence type="ECO:0000256" key="1">
    <source>
        <dbReference type="ARBA" id="ARBA00022864"/>
    </source>
</evidence>
<comment type="function">
    <text evidence="3">Functions as a two-component phosphorelay mediators between cytokinin sensor histidine kinases and response regulators (B-type ARRs). Plays an important role in propagating cytokinin signal transduction.</text>
</comment>